<keyword evidence="1" id="KW-0812">Transmembrane</keyword>
<name>A0A0V1AEK1_9BILA</name>
<feature type="transmembrane region" description="Helical" evidence="1">
    <location>
        <begin position="21"/>
        <end position="41"/>
    </location>
</feature>
<accession>A0A0V1AEK1</accession>
<evidence type="ECO:0000256" key="1">
    <source>
        <dbReference type="SAM" id="Phobius"/>
    </source>
</evidence>
<reference evidence="2 3" key="1">
    <citation type="submission" date="2015-01" db="EMBL/GenBank/DDBJ databases">
        <title>Evolution of Trichinella species and genotypes.</title>
        <authorList>
            <person name="Korhonen P.K."/>
            <person name="Edoardo P."/>
            <person name="Giuseppe L.R."/>
            <person name="Gasser R.B."/>
        </authorList>
    </citation>
    <scope>NUCLEOTIDE SEQUENCE [LARGE SCALE GENOMIC DNA]</scope>
    <source>
        <strain evidence="2">ISS2496</strain>
    </source>
</reference>
<keyword evidence="1" id="KW-0472">Membrane</keyword>
<protein>
    <submittedName>
        <fullName evidence="2">Uncharacterized protein</fullName>
    </submittedName>
</protein>
<proteinExistence type="predicted"/>
<organism evidence="2 3">
    <name type="scientific">Trichinella patagoniensis</name>
    <dbReference type="NCBI Taxonomy" id="990121"/>
    <lineage>
        <taxon>Eukaryota</taxon>
        <taxon>Metazoa</taxon>
        <taxon>Ecdysozoa</taxon>
        <taxon>Nematoda</taxon>
        <taxon>Enoplea</taxon>
        <taxon>Dorylaimia</taxon>
        <taxon>Trichinellida</taxon>
        <taxon>Trichinellidae</taxon>
        <taxon>Trichinella</taxon>
    </lineage>
</organism>
<comment type="caution">
    <text evidence="2">The sequence shown here is derived from an EMBL/GenBank/DDBJ whole genome shotgun (WGS) entry which is preliminary data.</text>
</comment>
<keyword evidence="3" id="KW-1185">Reference proteome</keyword>
<gene>
    <name evidence="2" type="ORF">T12_2211</name>
</gene>
<sequence length="71" mass="8558">LSLVCHVFICRKKFMIYCSHIATITAVWLCNLSFIIIFFKIKLNLYLEFSMFLKLTQFSLKKKHYTSNDDW</sequence>
<dbReference type="EMBL" id="JYDQ01000006">
    <property type="protein sequence ID" value="KRY22889.1"/>
    <property type="molecule type" value="Genomic_DNA"/>
</dbReference>
<dbReference type="Proteomes" id="UP000054783">
    <property type="component" value="Unassembled WGS sequence"/>
</dbReference>
<feature type="non-terminal residue" evidence="2">
    <location>
        <position position="1"/>
    </location>
</feature>
<keyword evidence="1" id="KW-1133">Transmembrane helix</keyword>
<evidence type="ECO:0000313" key="3">
    <source>
        <dbReference type="Proteomes" id="UP000054783"/>
    </source>
</evidence>
<dbReference type="AlphaFoldDB" id="A0A0V1AEK1"/>
<evidence type="ECO:0000313" key="2">
    <source>
        <dbReference type="EMBL" id="KRY22889.1"/>
    </source>
</evidence>